<dbReference type="EMBL" id="VWOX01000001">
    <property type="protein sequence ID" value="KAA5547007.1"/>
    <property type="molecule type" value="Genomic_DNA"/>
</dbReference>
<gene>
    <name evidence="1" type="ORF">FYK55_00895</name>
</gene>
<dbReference type="RefSeq" id="WP_150074114.1">
    <property type="nucleotide sequence ID" value="NZ_VWOX01000001.1"/>
</dbReference>
<dbReference type="AlphaFoldDB" id="A0A5M6DHI6"/>
<accession>A0A5M6DHI6</accession>
<name>A0A5M6DHI6_9BACT</name>
<evidence type="ECO:0000313" key="1">
    <source>
        <dbReference type="EMBL" id="KAA5547007.1"/>
    </source>
</evidence>
<reference evidence="1 2" key="1">
    <citation type="submission" date="2019-08" db="EMBL/GenBank/DDBJ databases">
        <authorList>
            <person name="Dhanesh K."/>
            <person name="Kumar G."/>
            <person name="Sasikala C."/>
            <person name="Venkata Ramana C."/>
        </authorList>
    </citation>
    <scope>NUCLEOTIDE SEQUENCE [LARGE SCALE GENOMIC DNA]</scope>
    <source>
        <strain evidence="1 2">JC645</strain>
    </source>
</reference>
<evidence type="ECO:0000313" key="2">
    <source>
        <dbReference type="Proteomes" id="UP000324479"/>
    </source>
</evidence>
<comment type="caution">
    <text evidence="1">The sequence shown here is derived from an EMBL/GenBank/DDBJ whole genome shotgun (WGS) entry which is preliminary data.</text>
</comment>
<dbReference type="Proteomes" id="UP000324479">
    <property type="component" value="Unassembled WGS sequence"/>
</dbReference>
<proteinExistence type="predicted"/>
<protein>
    <submittedName>
        <fullName evidence="1">Uncharacterized protein</fullName>
    </submittedName>
</protein>
<organism evidence="1 2">
    <name type="scientific">Roseiconus nitratireducens</name>
    <dbReference type="NCBI Taxonomy" id="2605748"/>
    <lineage>
        <taxon>Bacteria</taxon>
        <taxon>Pseudomonadati</taxon>
        <taxon>Planctomycetota</taxon>
        <taxon>Planctomycetia</taxon>
        <taxon>Pirellulales</taxon>
        <taxon>Pirellulaceae</taxon>
        <taxon>Roseiconus</taxon>
    </lineage>
</organism>
<sequence length="135" mass="14633">MSTVILSNLPSVDEIQAAIDQCGPTSPFLPPLLAARAVRQRFEPPARPVTAAASEKTLIDARNNLTEVVYGYQLAESRMQCNLTPLFEKLLKHGDLPLALLGNAHATMPERTSESERVGDAIELLKANISRAIGK</sequence>
<keyword evidence="2" id="KW-1185">Reference proteome</keyword>